<evidence type="ECO:0000313" key="2">
    <source>
        <dbReference type="EMBL" id="OLT62987.1"/>
    </source>
</evidence>
<feature type="transmembrane region" description="Helical" evidence="1">
    <location>
        <begin position="21"/>
        <end position="41"/>
    </location>
</feature>
<dbReference type="Proteomes" id="UP000186657">
    <property type="component" value="Unassembled WGS sequence"/>
</dbReference>
<organism evidence="2 3">
    <name type="scientific">Moorena bouillonii PNG</name>
    <dbReference type="NCBI Taxonomy" id="568701"/>
    <lineage>
        <taxon>Bacteria</taxon>
        <taxon>Bacillati</taxon>
        <taxon>Cyanobacteriota</taxon>
        <taxon>Cyanophyceae</taxon>
        <taxon>Coleofasciculales</taxon>
        <taxon>Coleofasciculaceae</taxon>
        <taxon>Moorena</taxon>
    </lineage>
</organism>
<comment type="caution">
    <text evidence="2">The sequence shown here is derived from an EMBL/GenBank/DDBJ whole genome shotgun (WGS) entry which is preliminary data.</text>
</comment>
<keyword evidence="1" id="KW-0472">Membrane</keyword>
<dbReference type="EMBL" id="MKZS01000001">
    <property type="protein sequence ID" value="OLT62987.1"/>
    <property type="molecule type" value="Genomic_DNA"/>
</dbReference>
<feature type="transmembrane region" description="Helical" evidence="1">
    <location>
        <begin position="76"/>
        <end position="96"/>
    </location>
</feature>
<keyword evidence="3" id="KW-1185">Reference proteome</keyword>
<dbReference type="AlphaFoldDB" id="A0A1U7NAK1"/>
<dbReference type="RefSeq" id="WP_075905564.1">
    <property type="nucleotide sequence ID" value="NZ_MKZS01000001.1"/>
</dbReference>
<sequence>MRLWQFWWRTLVLSTQYNPPEFVELMMTSLAMALLATWGYYTDDWPYLVLSSSFAMGAAVSMWVRGTTMPSSNSRMVQVMAILLLLYSFYAFSHLVDDILT</sequence>
<proteinExistence type="predicted"/>
<keyword evidence="1" id="KW-0812">Transmembrane</keyword>
<feature type="transmembrane region" description="Helical" evidence="1">
    <location>
        <begin position="47"/>
        <end position="64"/>
    </location>
</feature>
<protein>
    <submittedName>
        <fullName evidence="2">Uncharacterized protein</fullName>
    </submittedName>
</protein>
<name>A0A1U7NAK1_9CYAN</name>
<gene>
    <name evidence="2" type="ORF">BJP37_32090</name>
</gene>
<evidence type="ECO:0000256" key="1">
    <source>
        <dbReference type="SAM" id="Phobius"/>
    </source>
</evidence>
<reference evidence="2 3" key="1">
    <citation type="submission" date="2016-10" db="EMBL/GenBank/DDBJ databases">
        <title>Comparative genomics uncovers the prolific and rare metabolic potential of the cyanobacterial genus Moorea.</title>
        <authorList>
            <person name="Leao T."/>
            <person name="Castelao G."/>
            <person name="Korobeynikov A."/>
            <person name="Monroe E.A."/>
            <person name="Podell S."/>
            <person name="Glukhov E."/>
            <person name="Allen E."/>
            <person name="Gerwick W.H."/>
            <person name="Gerwick L."/>
        </authorList>
    </citation>
    <scope>NUCLEOTIDE SEQUENCE [LARGE SCALE GENOMIC DNA]</scope>
    <source>
        <strain evidence="2 3">PNG5-198</strain>
    </source>
</reference>
<keyword evidence="1" id="KW-1133">Transmembrane helix</keyword>
<accession>A0A1U7NAK1</accession>
<evidence type="ECO:0000313" key="3">
    <source>
        <dbReference type="Proteomes" id="UP000186657"/>
    </source>
</evidence>